<dbReference type="EMBL" id="JACIDM010000002">
    <property type="protein sequence ID" value="MBB4083166.1"/>
    <property type="molecule type" value="Genomic_DNA"/>
</dbReference>
<dbReference type="AlphaFoldDB" id="A0A7W6JDM6"/>
<keyword evidence="2" id="KW-1185">Reference proteome</keyword>
<gene>
    <name evidence="1" type="ORF">GGR12_002032</name>
</gene>
<comment type="caution">
    <text evidence="1">The sequence shown here is derived from an EMBL/GenBank/DDBJ whole genome shotgun (WGS) entry which is preliminary data.</text>
</comment>
<dbReference type="InterPro" id="IPR049245">
    <property type="entry name" value="DUF6880"/>
</dbReference>
<reference evidence="1 2" key="1">
    <citation type="submission" date="2020-08" db="EMBL/GenBank/DDBJ databases">
        <title>Genomic Encyclopedia of Type Strains, Phase IV (KMG-IV): sequencing the most valuable type-strain genomes for metagenomic binning, comparative biology and taxonomic classification.</title>
        <authorList>
            <person name="Goeker M."/>
        </authorList>
    </citation>
    <scope>NUCLEOTIDE SEQUENCE [LARGE SCALE GENOMIC DNA]</scope>
    <source>
        <strain evidence="1 2">DSM 23960</strain>
    </source>
</reference>
<sequence>MAKKSVSTKRLNAANLASLGAPALADLLIEMGEQDAAWKRRLRMELAAAVGPEPLADEIDKRIAALAAGRARVSWRKRPDLIRELRGLKTMIVERLAGLDAASALDRLVDWFDLQPGLAGRVKDPKGEVADLFVESAPDLAIVANLTPLTAPERLAAATLRRPLAWVRWLEPAAPNLAPALTRDLLNRLAPTEEGVTPGLRPVIRLLAEASDDVDALIRVLPLAERKQPDMASALADRLIAAGRLSEARLTLESADWDASPSRWSLRRAAPKTVPEAFILSEIALLEAEGRSAEAQDARWRLFEAALSQTALRDFVTRLPDFEDVEALDRAFAFVAAGPNARDALTFLMSWPALREAARLIENRQSELPRSLPEADAWAGRLEHRYPAAAAILHDRRA</sequence>
<accession>A0A7W6JDM6</accession>
<dbReference type="RefSeq" id="WP_246328841.1">
    <property type="nucleotide sequence ID" value="NZ_BAAAER010000001.1"/>
</dbReference>
<organism evidence="1 2">
    <name type="scientific">Brevundimonas lenta</name>
    <dbReference type="NCBI Taxonomy" id="424796"/>
    <lineage>
        <taxon>Bacteria</taxon>
        <taxon>Pseudomonadati</taxon>
        <taxon>Pseudomonadota</taxon>
        <taxon>Alphaproteobacteria</taxon>
        <taxon>Caulobacterales</taxon>
        <taxon>Caulobacteraceae</taxon>
        <taxon>Brevundimonas</taxon>
    </lineage>
</organism>
<dbReference type="Proteomes" id="UP000529946">
    <property type="component" value="Unassembled WGS sequence"/>
</dbReference>
<proteinExistence type="predicted"/>
<dbReference type="Pfam" id="PF21810">
    <property type="entry name" value="DUF6880"/>
    <property type="match status" value="2"/>
</dbReference>
<protein>
    <submittedName>
        <fullName evidence="1">Uncharacterized protein</fullName>
    </submittedName>
</protein>
<evidence type="ECO:0000313" key="1">
    <source>
        <dbReference type="EMBL" id="MBB4083166.1"/>
    </source>
</evidence>
<evidence type="ECO:0000313" key="2">
    <source>
        <dbReference type="Proteomes" id="UP000529946"/>
    </source>
</evidence>
<name>A0A7W6JDM6_9CAUL</name>